<evidence type="ECO:0000313" key="1">
    <source>
        <dbReference type="EMBL" id="GET36502.1"/>
    </source>
</evidence>
<gene>
    <name evidence="1" type="ORF">MiSe_12530</name>
</gene>
<protein>
    <submittedName>
        <fullName evidence="1">Uncharacterized protein</fullName>
    </submittedName>
</protein>
<organism evidence="1 2">
    <name type="scientific">Microseira wollei NIES-4236</name>
    <dbReference type="NCBI Taxonomy" id="2530354"/>
    <lineage>
        <taxon>Bacteria</taxon>
        <taxon>Bacillati</taxon>
        <taxon>Cyanobacteriota</taxon>
        <taxon>Cyanophyceae</taxon>
        <taxon>Oscillatoriophycideae</taxon>
        <taxon>Aerosakkonematales</taxon>
        <taxon>Aerosakkonemataceae</taxon>
        <taxon>Microseira</taxon>
    </lineage>
</organism>
<proteinExistence type="predicted"/>
<evidence type="ECO:0000313" key="2">
    <source>
        <dbReference type="Proteomes" id="UP001050975"/>
    </source>
</evidence>
<name>A0AAV3X8D1_9CYAN</name>
<dbReference type="RefSeq" id="WP_226576191.1">
    <property type="nucleotide sequence ID" value="NZ_BLAY01000013.1"/>
</dbReference>
<dbReference type="Proteomes" id="UP001050975">
    <property type="component" value="Unassembled WGS sequence"/>
</dbReference>
<dbReference type="InterPro" id="IPR016084">
    <property type="entry name" value="Haem_Oase-like_multi-hlx"/>
</dbReference>
<sequence length="236" mass="27731">MKDVLALIQKRKQEFAELPLFDYMQDQSIDPRQRLAFAPCLVPLATGFSDLCKYGFREEPTTNKIQAIINQHSYEEQDHWHWLLEDLQKLDLDRSLNFTDALKFLWGEETKKTRQVCPKIERCVLISDPLQKLIGVLVSEVTGNVFFSNTEQVVKQLQFRGKKQYRFFGNHHLTQENNHNINSRNVVEFFAQIEITDEQRQVYFALVDELFEAYAESMDELLVYAKTHKVEQPLAV</sequence>
<dbReference type="Gene3D" id="1.20.910.10">
    <property type="entry name" value="Heme oxygenase-like"/>
    <property type="match status" value="1"/>
</dbReference>
<keyword evidence="2" id="KW-1185">Reference proteome</keyword>
<accession>A0AAV3X8D1</accession>
<dbReference type="EMBL" id="BLAY01000013">
    <property type="protein sequence ID" value="GET36502.1"/>
    <property type="molecule type" value="Genomic_DNA"/>
</dbReference>
<comment type="caution">
    <text evidence="1">The sequence shown here is derived from an EMBL/GenBank/DDBJ whole genome shotgun (WGS) entry which is preliminary data.</text>
</comment>
<dbReference type="AlphaFoldDB" id="A0AAV3X8D1"/>
<reference evidence="1" key="1">
    <citation type="submission" date="2019-10" db="EMBL/GenBank/DDBJ databases">
        <title>Draft genome sequece of Microseira wollei NIES-4236.</title>
        <authorList>
            <person name="Yamaguchi H."/>
            <person name="Suzuki S."/>
            <person name="Kawachi M."/>
        </authorList>
    </citation>
    <scope>NUCLEOTIDE SEQUENCE</scope>
    <source>
        <strain evidence="1">NIES-4236</strain>
    </source>
</reference>